<accession>A0ABN7BEI6</accession>
<proteinExistence type="predicted"/>
<name>A0ABN7BEI6_9HEMI</name>
<reference evidence="1 2" key="1">
    <citation type="submission" date="2023-09" db="EMBL/GenBank/DDBJ databases">
        <title>Nesidiocoris tenuis whole genome shotgun sequence.</title>
        <authorList>
            <person name="Shibata T."/>
            <person name="Shimoda M."/>
            <person name="Kobayashi T."/>
            <person name="Uehara T."/>
        </authorList>
    </citation>
    <scope>NUCLEOTIDE SEQUENCE [LARGE SCALE GENOMIC DNA]</scope>
    <source>
        <strain evidence="1 2">Japan</strain>
    </source>
</reference>
<protein>
    <submittedName>
        <fullName evidence="1">Uncharacterized protein</fullName>
    </submittedName>
</protein>
<dbReference type="Proteomes" id="UP001307889">
    <property type="component" value="Chromosome 12"/>
</dbReference>
<evidence type="ECO:0000313" key="2">
    <source>
        <dbReference type="Proteomes" id="UP001307889"/>
    </source>
</evidence>
<keyword evidence="2" id="KW-1185">Reference proteome</keyword>
<sequence length="81" mass="9335">MPDPLLSRQYRAKMSLQLMAVTCERYVTTTPKILVLLDVAFEIGDRRRTCMKFDHILVIIKKQLFGYDRRITSAGGKSSNK</sequence>
<dbReference type="EMBL" id="AP028920">
    <property type="protein sequence ID" value="BET01258.1"/>
    <property type="molecule type" value="Genomic_DNA"/>
</dbReference>
<gene>
    <name evidence="1" type="ORF">NTJ_14074</name>
</gene>
<organism evidence="1 2">
    <name type="scientific">Nesidiocoris tenuis</name>
    <dbReference type="NCBI Taxonomy" id="355587"/>
    <lineage>
        <taxon>Eukaryota</taxon>
        <taxon>Metazoa</taxon>
        <taxon>Ecdysozoa</taxon>
        <taxon>Arthropoda</taxon>
        <taxon>Hexapoda</taxon>
        <taxon>Insecta</taxon>
        <taxon>Pterygota</taxon>
        <taxon>Neoptera</taxon>
        <taxon>Paraneoptera</taxon>
        <taxon>Hemiptera</taxon>
        <taxon>Heteroptera</taxon>
        <taxon>Panheteroptera</taxon>
        <taxon>Cimicomorpha</taxon>
        <taxon>Miridae</taxon>
        <taxon>Dicyphina</taxon>
        <taxon>Nesidiocoris</taxon>
    </lineage>
</organism>
<evidence type="ECO:0000313" key="1">
    <source>
        <dbReference type="EMBL" id="BET01258.1"/>
    </source>
</evidence>